<keyword evidence="5 9" id="KW-1133">Transmembrane helix</keyword>
<evidence type="ECO:0000256" key="6">
    <source>
        <dbReference type="ARBA" id="ARBA00023065"/>
    </source>
</evidence>
<keyword evidence="11" id="KW-1185">Reference proteome</keyword>
<evidence type="ECO:0000256" key="5">
    <source>
        <dbReference type="ARBA" id="ARBA00022989"/>
    </source>
</evidence>
<dbReference type="InterPro" id="IPR036019">
    <property type="entry name" value="MscL_channel"/>
</dbReference>
<evidence type="ECO:0000256" key="9">
    <source>
        <dbReference type="HAMAP-Rule" id="MF_00115"/>
    </source>
</evidence>
<keyword evidence="6 9" id="KW-0406">Ion transport</keyword>
<gene>
    <name evidence="9" type="primary">mscL</name>
    <name evidence="10" type="ORF">DF185_12490</name>
</gene>
<protein>
    <recommendedName>
        <fullName evidence="9">Large-conductance mechanosensitive channel</fullName>
    </recommendedName>
</protein>
<feature type="transmembrane region" description="Helical" evidence="9">
    <location>
        <begin position="20"/>
        <end position="37"/>
    </location>
</feature>
<comment type="similarity">
    <text evidence="9">Belongs to the MscL family.</text>
</comment>
<dbReference type="PANTHER" id="PTHR30266">
    <property type="entry name" value="MECHANOSENSITIVE CHANNEL MSCL"/>
    <property type="match status" value="1"/>
</dbReference>
<evidence type="ECO:0000256" key="8">
    <source>
        <dbReference type="ARBA" id="ARBA00023303"/>
    </source>
</evidence>
<dbReference type="PANTHER" id="PTHR30266:SF2">
    <property type="entry name" value="LARGE-CONDUCTANCE MECHANOSENSITIVE CHANNEL"/>
    <property type="match status" value="1"/>
</dbReference>
<evidence type="ECO:0000256" key="4">
    <source>
        <dbReference type="ARBA" id="ARBA00022692"/>
    </source>
</evidence>
<comment type="caution">
    <text evidence="10">The sequence shown here is derived from an EMBL/GenBank/DDBJ whole genome shotgun (WGS) entry which is preliminary data.</text>
</comment>
<evidence type="ECO:0000256" key="2">
    <source>
        <dbReference type="ARBA" id="ARBA00022448"/>
    </source>
</evidence>
<dbReference type="GO" id="GO:0008381">
    <property type="term" value="F:mechanosensitive monoatomic ion channel activity"/>
    <property type="evidence" value="ECO:0007669"/>
    <property type="project" value="UniProtKB-UniRule"/>
</dbReference>
<sequence length="142" mass="15967">MKILKEFKEFAIKGNMFDMAIGIIIGVAFNKIVSSLVNDVLLPAFSMVVGKVNLQSLSIVLQEKQIDANGEIVKDLVELKYGNFIQVTLDFFIIALVIFAVVKVINNIRRKGEDVKDQTVATPKDIELLTEIRDLLKEKDEK</sequence>
<keyword evidence="8 9" id="KW-0407">Ion channel</keyword>
<dbReference type="PRINTS" id="PR01264">
    <property type="entry name" value="MECHCHANNEL"/>
</dbReference>
<accession>A0A2V3ZWU4</accession>
<evidence type="ECO:0000313" key="11">
    <source>
        <dbReference type="Proteomes" id="UP000248079"/>
    </source>
</evidence>
<dbReference type="HAMAP" id="MF_00115">
    <property type="entry name" value="MscL"/>
    <property type="match status" value="1"/>
</dbReference>
<comment type="subunit">
    <text evidence="9">Homopentamer.</text>
</comment>
<keyword evidence="2 9" id="KW-0813">Transport</keyword>
<name>A0A2V3ZWU4_9BACT</name>
<evidence type="ECO:0000313" key="10">
    <source>
        <dbReference type="EMBL" id="PXY00721.1"/>
    </source>
</evidence>
<proteinExistence type="inferred from homology"/>
<dbReference type="NCBIfam" id="TIGR00220">
    <property type="entry name" value="mscL"/>
    <property type="match status" value="1"/>
</dbReference>
<keyword evidence="3 9" id="KW-1003">Cell membrane</keyword>
<comment type="subcellular location">
    <subcellularLocation>
        <location evidence="9">Cell membrane</location>
        <topology evidence="9">Multi-pass membrane protein</topology>
    </subcellularLocation>
    <subcellularLocation>
        <location evidence="1">Membrane</location>
        <topology evidence="1">Multi-pass membrane protein</topology>
    </subcellularLocation>
</comment>
<dbReference type="EMBL" id="QFLI01000005">
    <property type="protein sequence ID" value="PXY00721.1"/>
    <property type="molecule type" value="Genomic_DNA"/>
</dbReference>
<dbReference type="AlphaFoldDB" id="A0A2V3ZWU4"/>
<dbReference type="InterPro" id="IPR037673">
    <property type="entry name" value="MSC/AndL"/>
</dbReference>
<organism evidence="10 11">
    <name type="scientific">Marinifilum breve</name>
    <dbReference type="NCBI Taxonomy" id="2184082"/>
    <lineage>
        <taxon>Bacteria</taxon>
        <taxon>Pseudomonadati</taxon>
        <taxon>Bacteroidota</taxon>
        <taxon>Bacteroidia</taxon>
        <taxon>Marinilabiliales</taxon>
        <taxon>Marinifilaceae</taxon>
    </lineage>
</organism>
<keyword evidence="4 9" id="KW-0812">Transmembrane</keyword>
<evidence type="ECO:0000256" key="3">
    <source>
        <dbReference type="ARBA" id="ARBA00022475"/>
    </source>
</evidence>
<dbReference type="GO" id="GO:0005886">
    <property type="term" value="C:plasma membrane"/>
    <property type="evidence" value="ECO:0007669"/>
    <property type="project" value="UniProtKB-SubCell"/>
</dbReference>
<dbReference type="NCBIfam" id="NF001843">
    <property type="entry name" value="PRK00567.1-4"/>
    <property type="match status" value="1"/>
</dbReference>
<dbReference type="RefSeq" id="WP_110361088.1">
    <property type="nucleotide sequence ID" value="NZ_QFLI01000005.1"/>
</dbReference>
<dbReference type="Proteomes" id="UP000248079">
    <property type="component" value="Unassembled WGS sequence"/>
</dbReference>
<dbReference type="Gene3D" id="1.10.1200.120">
    <property type="entry name" value="Large-conductance mechanosensitive channel, MscL, domain 1"/>
    <property type="match status" value="1"/>
</dbReference>
<keyword evidence="7 9" id="KW-0472">Membrane</keyword>
<evidence type="ECO:0000256" key="1">
    <source>
        <dbReference type="ARBA" id="ARBA00004141"/>
    </source>
</evidence>
<comment type="function">
    <text evidence="9">Channel that opens in response to stretch forces in the membrane lipid bilayer. May participate in the regulation of osmotic pressure changes within the cell.</text>
</comment>
<reference evidence="10 11" key="1">
    <citation type="submission" date="2018-05" db="EMBL/GenBank/DDBJ databases">
        <title>Marinifilum breve JC075T sp. nov., a marine bacterium isolated from Yongle Blue Hole in the South China Sea.</title>
        <authorList>
            <person name="Fu T."/>
        </authorList>
    </citation>
    <scope>NUCLEOTIDE SEQUENCE [LARGE SCALE GENOMIC DNA]</scope>
    <source>
        <strain evidence="10 11">JC075</strain>
    </source>
</reference>
<evidence type="ECO:0000256" key="7">
    <source>
        <dbReference type="ARBA" id="ARBA00023136"/>
    </source>
</evidence>
<dbReference type="SUPFAM" id="SSF81330">
    <property type="entry name" value="Gated mechanosensitive channel"/>
    <property type="match status" value="1"/>
</dbReference>
<dbReference type="Pfam" id="PF01741">
    <property type="entry name" value="MscL"/>
    <property type="match status" value="1"/>
</dbReference>
<feature type="transmembrane region" description="Helical" evidence="9">
    <location>
        <begin position="84"/>
        <end position="102"/>
    </location>
</feature>
<dbReference type="InterPro" id="IPR001185">
    <property type="entry name" value="MS_channel"/>
</dbReference>